<dbReference type="Gene3D" id="3.30.110.20">
    <property type="entry name" value="Alba-like domain"/>
    <property type="match status" value="1"/>
</dbReference>
<keyword evidence="2" id="KW-0819">tRNA processing</keyword>
<dbReference type="GeneID" id="41975355"/>
<reference evidence="5 6" key="1">
    <citation type="submission" date="2019-06" db="EMBL/GenBank/DDBJ databases">
        <title>Draft genome sequence of the filamentous fungus Phialemoniopsis curvata isolated from diesel fuel.</title>
        <authorList>
            <person name="Varaljay V.A."/>
            <person name="Lyon W.J."/>
            <person name="Crouch A.L."/>
            <person name="Drake C.E."/>
            <person name="Hollomon J.M."/>
            <person name="Nadeau L.J."/>
            <person name="Nunn H.S."/>
            <person name="Stevenson B.S."/>
            <person name="Bojanowski C.L."/>
            <person name="Crookes-Goodson W.J."/>
        </authorList>
    </citation>
    <scope>NUCLEOTIDE SEQUENCE [LARGE SCALE GENOMIC DNA]</scope>
    <source>
        <strain evidence="5 6">D216</strain>
    </source>
</reference>
<evidence type="ECO:0000256" key="3">
    <source>
        <dbReference type="ARBA" id="ARBA00023242"/>
    </source>
</evidence>
<dbReference type="STRING" id="1093900.A0A507AU77"/>
<feature type="compositionally biased region" description="Basic and acidic residues" evidence="4">
    <location>
        <begin position="206"/>
        <end position="221"/>
    </location>
</feature>
<evidence type="ECO:0000313" key="5">
    <source>
        <dbReference type="EMBL" id="TPX11047.1"/>
    </source>
</evidence>
<feature type="region of interest" description="Disordered" evidence="4">
    <location>
        <begin position="96"/>
        <end position="121"/>
    </location>
</feature>
<evidence type="ECO:0000256" key="2">
    <source>
        <dbReference type="ARBA" id="ARBA00022694"/>
    </source>
</evidence>
<dbReference type="InterPro" id="IPR014612">
    <property type="entry name" value="Pop7/Rpp20"/>
</dbReference>
<dbReference type="Proteomes" id="UP000319257">
    <property type="component" value="Unassembled WGS sequence"/>
</dbReference>
<dbReference type="GO" id="GO:0004526">
    <property type="term" value="F:ribonuclease P activity"/>
    <property type="evidence" value="ECO:0007669"/>
    <property type="project" value="TreeGrafter"/>
</dbReference>
<dbReference type="InterPro" id="IPR036882">
    <property type="entry name" value="Alba-like_dom_sf"/>
</dbReference>
<keyword evidence="3" id="KW-0539">Nucleus</keyword>
<evidence type="ECO:0000256" key="1">
    <source>
        <dbReference type="ARBA" id="ARBA00004123"/>
    </source>
</evidence>
<dbReference type="PANTHER" id="PTHR28256">
    <property type="entry name" value="RIBONUCLEASES P/MRP PROTEIN SUBUNIT POP7"/>
    <property type="match status" value="1"/>
</dbReference>
<dbReference type="EMBL" id="SKBQ01000050">
    <property type="protein sequence ID" value="TPX11047.1"/>
    <property type="molecule type" value="Genomic_DNA"/>
</dbReference>
<dbReference type="GO" id="GO:0005655">
    <property type="term" value="C:nucleolar ribonuclease P complex"/>
    <property type="evidence" value="ECO:0007669"/>
    <property type="project" value="InterPro"/>
</dbReference>
<name>A0A507AU77_9PEZI</name>
<dbReference type="InParanoid" id="A0A507AU77"/>
<dbReference type="OrthoDB" id="5416589at2759"/>
<dbReference type="GO" id="GO:0000172">
    <property type="term" value="C:ribonuclease MRP complex"/>
    <property type="evidence" value="ECO:0007669"/>
    <property type="project" value="InterPro"/>
</dbReference>
<dbReference type="GO" id="GO:0003723">
    <property type="term" value="F:RNA binding"/>
    <property type="evidence" value="ECO:0007669"/>
    <property type="project" value="TreeGrafter"/>
</dbReference>
<comment type="caution">
    <text evidence="5">The sequence shown here is derived from an EMBL/GenBank/DDBJ whole genome shotgun (WGS) entry which is preliminary data.</text>
</comment>
<evidence type="ECO:0000313" key="6">
    <source>
        <dbReference type="Proteomes" id="UP000319257"/>
    </source>
</evidence>
<accession>A0A507AU77</accession>
<keyword evidence="6" id="KW-1185">Reference proteome</keyword>
<proteinExistence type="predicted"/>
<dbReference type="AlphaFoldDB" id="A0A507AU77"/>
<dbReference type="GO" id="GO:0006364">
    <property type="term" value="P:rRNA processing"/>
    <property type="evidence" value="ECO:0007669"/>
    <property type="project" value="TreeGrafter"/>
</dbReference>
<feature type="compositionally biased region" description="Low complexity" evidence="4">
    <location>
        <begin position="106"/>
        <end position="116"/>
    </location>
</feature>
<dbReference type="GO" id="GO:0000294">
    <property type="term" value="P:nuclear-transcribed mRNA catabolic process, RNase MRP-dependent"/>
    <property type="evidence" value="ECO:0007669"/>
    <property type="project" value="TreeGrafter"/>
</dbReference>
<feature type="region of interest" description="Disordered" evidence="4">
    <location>
        <begin position="195"/>
        <end position="223"/>
    </location>
</feature>
<dbReference type="GO" id="GO:0000171">
    <property type="term" value="F:ribonuclease MRP activity"/>
    <property type="evidence" value="ECO:0007669"/>
    <property type="project" value="TreeGrafter"/>
</dbReference>
<dbReference type="GO" id="GO:0001682">
    <property type="term" value="P:tRNA 5'-leader removal"/>
    <property type="evidence" value="ECO:0007669"/>
    <property type="project" value="InterPro"/>
</dbReference>
<dbReference type="Pfam" id="PF12328">
    <property type="entry name" value="Rpp20"/>
    <property type="match status" value="1"/>
</dbReference>
<comment type="subcellular location">
    <subcellularLocation>
        <location evidence="1">Nucleus</location>
    </subcellularLocation>
</comment>
<sequence>MASPMDLENTGHTGAPPPGQAQQQQQPKAQDSDHPTAVQPFNKTKQARLPGGKNTKIHRRPMHRATPAALQNSGGARHPIYVSSRTPFMSVVRRVQRQLDRSSPPTTTATTTATTTRRNRTLPQRIQALRSAPQQQQQSGAGGGAYDGFGEDVVITGTGKAIEKTLNVAAWFFRQPDCRVNLRTRTVAAVDDYVLGGDEEEEGEDERAADGQPRGEPESGSRVRMVSCLDVAVRRYR</sequence>
<gene>
    <name evidence="5" type="ORF">E0L32_007908</name>
</gene>
<protein>
    <submittedName>
        <fullName evidence="5">Uncharacterized protein</fullName>
    </submittedName>
</protein>
<feature type="region of interest" description="Disordered" evidence="4">
    <location>
        <begin position="1"/>
        <end position="82"/>
    </location>
</feature>
<feature type="compositionally biased region" description="Low complexity" evidence="4">
    <location>
        <begin position="20"/>
        <end position="29"/>
    </location>
</feature>
<dbReference type="InterPro" id="IPR020241">
    <property type="entry name" value="RNase_P/MRP_Pop7_fungi"/>
</dbReference>
<evidence type="ECO:0000256" key="4">
    <source>
        <dbReference type="SAM" id="MobiDB-lite"/>
    </source>
</evidence>
<feature type="compositionally biased region" description="Low complexity" evidence="4">
    <location>
        <begin position="128"/>
        <end position="139"/>
    </location>
</feature>
<feature type="region of interest" description="Disordered" evidence="4">
    <location>
        <begin position="128"/>
        <end position="147"/>
    </location>
</feature>
<dbReference type="GO" id="GO:0034965">
    <property type="term" value="P:intronic box C/D snoRNA processing"/>
    <property type="evidence" value="ECO:0007669"/>
    <property type="project" value="TreeGrafter"/>
</dbReference>
<dbReference type="PANTHER" id="PTHR28256:SF1">
    <property type="entry name" value="RIBONUCLEASES P_MRP PROTEIN SUBUNIT POP7"/>
    <property type="match status" value="1"/>
</dbReference>
<dbReference type="RefSeq" id="XP_030992758.1">
    <property type="nucleotide sequence ID" value="XM_031142704.1"/>
</dbReference>
<organism evidence="5 6">
    <name type="scientific">Thyridium curvatum</name>
    <dbReference type="NCBI Taxonomy" id="1093900"/>
    <lineage>
        <taxon>Eukaryota</taxon>
        <taxon>Fungi</taxon>
        <taxon>Dikarya</taxon>
        <taxon>Ascomycota</taxon>
        <taxon>Pezizomycotina</taxon>
        <taxon>Sordariomycetes</taxon>
        <taxon>Sordariomycetidae</taxon>
        <taxon>Thyridiales</taxon>
        <taxon>Thyridiaceae</taxon>
        <taxon>Thyridium</taxon>
    </lineage>
</organism>